<dbReference type="EMBL" id="KN822104">
    <property type="protein sequence ID" value="KIM57224.1"/>
    <property type="molecule type" value="Genomic_DNA"/>
</dbReference>
<evidence type="ECO:0000313" key="1">
    <source>
        <dbReference type="EMBL" id="KIM57224.1"/>
    </source>
</evidence>
<keyword evidence="2" id="KW-1185">Reference proteome</keyword>
<gene>
    <name evidence="1" type="ORF">SCLCIDRAFT_131021</name>
</gene>
<dbReference type="OrthoDB" id="3270311at2759"/>
<reference evidence="1 2" key="1">
    <citation type="submission" date="2014-04" db="EMBL/GenBank/DDBJ databases">
        <authorList>
            <consortium name="DOE Joint Genome Institute"/>
            <person name="Kuo A."/>
            <person name="Kohler A."/>
            <person name="Nagy L.G."/>
            <person name="Floudas D."/>
            <person name="Copeland A."/>
            <person name="Barry K.W."/>
            <person name="Cichocki N."/>
            <person name="Veneault-Fourrey C."/>
            <person name="LaButti K."/>
            <person name="Lindquist E.A."/>
            <person name="Lipzen A."/>
            <person name="Lundell T."/>
            <person name="Morin E."/>
            <person name="Murat C."/>
            <person name="Sun H."/>
            <person name="Tunlid A."/>
            <person name="Henrissat B."/>
            <person name="Grigoriev I.V."/>
            <person name="Hibbett D.S."/>
            <person name="Martin F."/>
            <person name="Nordberg H.P."/>
            <person name="Cantor M.N."/>
            <person name="Hua S.X."/>
        </authorList>
    </citation>
    <scope>NUCLEOTIDE SEQUENCE [LARGE SCALE GENOMIC DNA]</scope>
    <source>
        <strain evidence="1 2">Foug A</strain>
    </source>
</reference>
<organism evidence="1 2">
    <name type="scientific">Scleroderma citrinum Foug A</name>
    <dbReference type="NCBI Taxonomy" id="1036808"/>
    <lineage>
        <taxon>Eukaryota</taxon>
        <taxon>Fungi</taxon>
        <taxon>Dikarya</taxon>
        <taxon>Basidiomycota</taxon>
        <taxon>Agaricomycotina</taxon>
        <taxon>Agaricomycetes</taxon>
        <taxon>Agaricomycetidae</taxon>
        <taxon>Boletales</taxon>
        <taxon>Sclerodermatineae</taxon>
        <taxon>Sclerodermataceae</taxon>
        <taxon>Scleroderma</taxon>
    </lineage>
</organism>
<dbReference type="AlphaFoldDB" id="A0A0C3DLV0"/>
<protein>
    <submittedName>
        <fullName evidence="1">Uncharacterized protein</fullName>
    </submittedName>
</protein>
<reference evidence="2" key="2">
    <citation type="submission" date="2015-01" db="EMBL/GenBank/DDBJ databases">
        <title>Evolutionary Origins and Diversification of the Mycorrhizal Mutualists.</title>
        <authorList>
            <consortium name="DOE Joint Genome Institute"/>
            <consortium name="Mycorrhizal Genomics Consortium"/>
            <person name="Kohler A."/>
            <person name="Kuo A."/>
            <person name="Nagy L.G."/>
            <person name="Floudas D."/>
            <person name="Copeland A."/>
            <person name="Barry K.W."/>
            <person name="Cichocki N."/>
            <person name="Veneault-Fourrey C."/>
            <person name="LaButti K."/>
            <person name="Lindquist E.A."/>
            <person name="Lipzen A."/>
            <person name="Lundell T."/>
            <person name="Morin E."/>
            <person name="Murat C."/>
            <person name="Riley R."/>
            <person name="Ohm R."/>
            <person name="Sun H."/>
            <person name="Tunlid A."/>
            <person name="Henrissat B."/>
            <person name="Grigoriev I.V."/>
            <person name="Hibbett D.S."/>
            <person name="Martin F."/>
        </authorList>
    </citation>
    <scope>NUCLEOTIDE SEQUENCE [LARGE SCALE GENOMIC DNA]</scope>
    <source>
        <strain evidence="2">Foug A</strain>
    </source>
</reference>
<proteinExistence type="predicted"/>
<dbReference type="HOGENOM" id="CLU_135144_0_0_1"/>
<feature type="non-terminal residue" evidence="1">
    <location>
        <position position="138"/>
    </location>
</feature>
<dbReference type="InParanoid" id="A0A0C3DLV0"/>
<dbReference type="STRING" id="1036808.A0A0C3DLV0"/>
<evidence type="ECO:0000313" key="2">
    <source>
        <dbReference type="Proteomes" id="UP000053989"/>
    </source>
</evidence>
<name>A0A0C3DLV0_9AGAM</name>
<dbReference type="Proteomes" id="UP000053989">
    <property type="component" value="Unassembled WGS sequence"/>
</dbReference>
<accession>A0A0C3DLV0</accession>
<sequence>MANVLWGHLRKDAGGWGCTPSTNPPLFPQDKTATSMRMLIHDTQSSLEKFSERLDRLMTRVDDCRCQVINANKLLENERDKMLTEMVDIASNSQRQLKTHVGTPAQKDALELVHTSQSATESNLRGLEKRIDALQTVS</sequence>